<organism evidence="2">
    <name type="scientific">freshwater metagenome</name>
    <dbReference type="NCBI Taxonomy" id="449393"/>
    <lineage>
        <taxon>unclassified sequences</taxon>
        <taxon>metagenomes</taxon>
        <taxon>ecological metagenomes</taxon>
    </lineage>
</organism>
<feature type="transmembrane region" description="Helical" evidence="1">
    <location>
        <begin position="6"/>
        <end position="28"/>
    </location>
</feature>
<reference evidence="2" key="1">
    <citation type="submission" date="2020-05" db="EMBL/GenBank/DDBJ databases">
        <authorList>
            <person name="Chiriac C."/>
            <person name="Salcher M."/>
            <person name="Ghai R."/>
            <person name="Kavagutti S V."/>
        </authorList>
    </citation>
    <scope>NUCLEOTIDE SEQUENCE</scope>
</reference>
<dbReference type="EMBL" id="CAFBLP010000084">
    <property type="protein sequence ID" value="CAB4887810.1"/>
    <property type="molecule type" value="Genomic_DNA"/>
</dbReference>
<gene>
    <name evidence="2" type="ORF">UFOPK3376_02531</name>
</gene>
<sequence>MKRRTLDLVFSVGGVLLAVLLAILGFVLKDNADFAKSYVHNQLSQQDITFTPVAGLTGDAKTSVCLNKYAETALDSGKKAECYANDYIALHLREGAKAAGQEGKTYASLGPAVTAAKKAVTDAKTAGKPTDELQKAADSLAGLRENAFKGETLRGLLLTSYGFSVFGEKGGQAEMVCFGAALVLLLASIAGFIHALTTPKDKVVAAVSHTA</sequence>
<dbReference type="AlphaFoldDB" id="A0A6J7F418"/>
<keyword evidence="1" id="KW-0472">Membrane</keyword>
<evidence type="ECO:0000256" key="1">
    <source>
        <dbReference type="SAM" id="Phobius"/>
    </source>
</evidence>
<keyword evidence="1" id="KW-1133">Transmembrane helix</keyword>
<evidence type="ECO:0000313" key="2">
    <source>
        <dbReference type="EMBL" id="CAB4887810.1"/>
    </source>
</evidence>
<name>A0A6J7F418_9ZZZZ</name>
<accession>A0A6J7F418</accession>
<protein>
    <submittedName>
        <fullName evidence="2">Unannotated protein</fullName>
    </submittedName>
</protein>
<keyword evidence="1" id="KW-0812">Transmembrane</keyword>
<feature type="transmembrane region" description="Helical" evidence="1">
    <location>
        <begin position="176"/>
        <end position="196"/>
    </location>
</feature>
<proteinExistence type="predicted"/>